<proteinExistence type="predicted"/>
<dbReference type="PRINTS" id="PR00617">
    <property type="entry name" value="COPPERFIST"/>
</dbReference>
<evidence type="ECO:0000259" key="9">
    <source>
        <dbReference type="PROSITE" id="PS50073"/>
    </source>
</evidence>
<evidence type="ECO:0000256" key="5">
    <source>
        <dbReference type="ARBA" id="ARBA00023015"/>
    </source>
</evidence>
<name>A0AAJ0GA26_9PEZI</name>
<evidence type="ECO:0000256" key="3">
    <source>
        <dbReference type="ARBA" id="ARBA00022833"/>
    </source>
</evidence>
<evidence type="ECO:0000256" key="1">
    <source>
        <dbReference type="ARBA" id="ARBA00004123"/>
    </source>
</evidence>
<reference evidence="10" key="1">
    <citation type="submission" date="2023-04" db="EMBL/GenBank/DDBJ databases">
        <title>Black Yeasts Isolated from many extreme environments.</title>
        <authorList>
            <person name="Coleine C."/>
            <person name="Stajich J.E."/>
            <person name="Selbmann L."/>
        </authorList>
    </citation>
    <scope>NUCLEOTIDE SEQUENCE</scope>
    <source>
        <strain evidence="10">CCFEE 5312</strain>
    </source>
</reference>
<keyword evidence="2" id="KW-0479">Metal-binding</keyword>
<evidence type="ECO:0000313" key="10">
    <source>
        <dbReference type="EMBL" id="KAK3049946.1"/>
    </source>
</evidence>
<dbReference type="EMBL" id="JAWDJX010000036">
    <property type="protein sequence ID" value="KAK3049946.1"/>
    <property type="molecule type" value="Genomic_DNA"/>
</dbReference>
<evidence type="ECO:0000256" key="7">
    <source>
        <dbReference type="ARBA" id="ARBA00023242"/>
    </source>
</evidence>
<evidence type="ECO:0000256" key="4">
    <source>
        <dbReference type="ARBA" id="ARBA00023008"/>
    </source>
</evidence>
<dbReference type="Pfam" id="PF00649">
    <property type="entry name" value="Copper-fist"/>
    <property type="match status" value="1"/>
</dbReference>
<dbReference type="FunFam" id="3.90.430.10:FF:000001">
    <property type="entry name" value="Copper fist DNA-binding protein"/>
    <property type="match status" value="1"/>
</dbReference>
<feature type="region of interest" description="Disordered" evidence="8">
    <location>
        <begin position="441"/>
        <end position="463"/>
    </location>
</feature>
<dbReference type="SUPFAM" id="SSF57879">
    <property type="entry name" value="Zinc domain conserved in yeast copper-regulated transcription factors"/>
    <property type="match status" value="1"/>
</dbReference>
<dbReference type="PANTHER" id="PTHR28088">
    <property type="entry name" value="TRANSCRIPTIONAL ACTIVATOR HAA1-RELATED"/>
    <property type="match status" value="1"/>
</dbReference>
<dbReference type="GO" id="GO:0005507">
    <property type="term" value="F:copper ion binding"/>
    <property type="evidence" value="ECO:0007669"/>
    <property type="project" value="InterPro"/>
</dbReference>
<dbReference type="SMART" id="SM00412">
    <property type="entry name" value="Cu_FIST"/>
    <property type="match status" value="1"/>
</dbReference>
<evidence type="ECO:0000256" key="6">
    <source>
        <dbReference type="ARBA" id="ARBA00023163"/>
    </source>
</evidence>
<organism evidence="10 11">
    <name type="scientific">Extremus antarcticus</name>
    <dbReference type="NCBI Taxonomy" id="702011"/>
    <lineage>
        <taxon>Eukaryota</taxon>
        <taxon>Fungi</taxon>
        <taxon>Dikarya</taxon>
        <taxon>Ascomycota</taxon>
        <taxon>Pezizomycotina</taxon>
        <taxon>Dothideomycetes</taxon>
        <taxon>Dothideomycetidae</taxon>
        <taxon>Mycosphaerellales</taxon>
        <taxon>Extremaceae</taxon>
        <taxon>Extremus</taxon>
    </lineage>
</organism>
<dbReference type="Gene3D" id="3.90.430.10">
    <property type="entry name" value="Copper fist DNA-binding domain"/>
    <property type="match status" value="1"/>
</dbReference>
<dbReference type="InterPro" id="IPR051763">
    <property type="entry name" value="Copper_Homeo_Regul"/>
</dbReference>
<evidence type="ECO:0000313" key="11">
    <source>
        <dbReference type="Proteomes" id="UP001271007"/>
    </source>
</evidence>
<protein>
    <recommendedName>
        <fullName evidence="9">Copper-fist domain-containing protein</fullName>
    </recommendedName>
</protein>
<dbReference type="AlphaFoldDB" id="A0AAJ0GA26"/>
<comment type="subcellular location">
    <subcellularLocation>
        <location evidence="1">Nucleus</location>
    </subcellularLocation>
</comment>
<accession>A0AAJ0GA26</accession>
<keyword evidence="6" id="KW-0804">Transcription</keyword>
<sequence>MVVKDDGSKWACLACLKGHRVSGCNHTDRELQLVPKKGRPVTQCQHCRQERKKRSAHVSCDCAQPEKQHHSKEKCIHLREAEDKAKSAGFYHDDGTEPDSAHMARIAEEQGCCCGHGGKCTCALLMKEPDDDSSTPRGPAVKPKLGEATSEGCITQFKNGHHKPVHRKNHAAHECGMPYRIPMPRHHTDKTVSTAARQSVDSLALDTSQVNSTSAFVSTTTTPMHAEACTSLSEQPSLKVPSSAQSCNGGLQDTQLVDVDFSTELSLESATSESFGYPSFDPMTGLPDDTYESFPLYASTSHAALPNNNPFDVWPTSTEHSSMAQPALTAASSGTTSEIDEMPHMDDYMPCIQEDMMSFDFANMPSGSTPELNRRSLPPGFFGNNDFAFTSTNDEWQTPAAPHDDKTDTKVAIPQNRQPTSFDQVWQSNVASTMNTSQRQLGYGLPATSRPQSRSVGPSSAPDEDILKQLFPEIDDSVNMFNNPQMSNFKLANGMTIPSFGPMDEIDTEFTPQPFSDGALSMTTDMITSACDLDQDFSTQDFPTWPQ</sequence>
<evidence type="ECO:0000256" key="2">
    <source>
        <dbReference type="ARBA" id="ARBA00022723"/>
    </source>
</evidence>
<feature type="domain" description="Copper-fist" evidence="9">
    <location>
        <begin position="2"/>
        <end position="41"/>
    </location>
</feature>
<gene>
    <name evidence="10" type="ORF">LTR09_008866</name>
</gene>
<dbReference type="PANTHER" id="PTHR28088:SF5">
    <property type="entry name" value="TRANSCRIPTIONAL ACTIVATOR HAA1-RELATED"/>
    <property type="match status" value="1"/>
</dbReference>
<evidence type="ECO:0000256" key="8">
    <source>
        <dbReference type="SAM" id="MobiDB-lite"/>
    </source>
</evidence>
<keyword evidence="3" id="KW-0862">Zinc</keyword>
<comment type="caution">
    <text evidence="10">The sequence shown here is derived from an EMBL/GenBank/DDBJ whole genome shotgun (WGS) entry which is preliminary data.</text>
</comment>
<keyword evidence="11" id="KW-1185">Reference proteome</keyword>
<dbReference type="InterPro" id="IPR001083">
    <property type="entry name" value="Cu_fist_DNA-bd_dom"/>
</dbReference>
<dbReference type="InterPro" id="IPR036395">
    <property type="entry name" value="Cu_fist_DNA-bd_dom_sf"/>
</dbReference>
<keyword evidence="7" id="KW-0539">Nucleus</keyword>
<dbReference type="Proteomes" id="UP001271007">
    <property type="component" value="Unassembled WGS sequence"/>
</dbReference>
<dbReference type="GO" id="GO:0006879">
    <property type="term" value="P:intracellular iron ion homeostasis"/>
    <property type="evidence" value="ECO:0007669"/>
    <property type="project" value="TreeGrafter"/>
</dbReference>
<feature type="compositionally biased region" description="Polar residues" evidence="8">
    <location>
        <begin position="449"/>
        <end position="458"/>
    </location>
</feature>
<dbReference type="GO" id="GO:0045944">
    <property type="term" value="P:positive regulation of transcription by RNA polymerase II"/>
    <property type="evidence" value="ECO:0007669"/>
    <property type="project" value="TreeGrafter"/>
</dbReference>
<dbReference type="SMART" id="SM01090">
    <property type="entry name" value="Copper-fist"/>
    <property type="match status" value="1"/>
</dbReference>
<keyword evidence="4" id="KW-0186">Copper</keyword>
<dbReference type="GO" id="GO:0005634">
    <property type="term" value="C:nucleus"/>
    <property type="evidence" value="ECO:0007669"/>
    <property type="project" value="UniProtKB-SubCell"/>
</dbReference>
<dbReference type="PROSITE" id="PS50073">
    <property type="entry name" value="COPPER_FIST_2"/>
    <property type="match status" value="1"/>
</dbReference>
<dbReference type="GO" id="GO:0000978">
    <property type="term" value="F:RNA polymerase II cis-regulatory region sequence-specific DNA binding"/>
    <property type="evidence" value="ECO:0007669"/>
    <property type="project" value="TreeGrafter"/>
</dbReference>
<keyword evidence="5" id="KW-0805">Transcription regulation</keyword>
<dbReference type="GO" id="GO:0000981">
    <property type="term" value="F:DNA-binding transcription factor activity, RNA polymerase II-specific"/>
    <property type="evidence" value="ECO:0007669"/>
    <property type="project" value="TreeGrafter"/>
</dbReference>
<dbReference type="GO" id="GO:0006878">
    <property type="term" value="P:intracellular copper ion homeostasis"/>
    <property type="evidence" value="ECO:0007669"/>
    <property type="project" value="TreeGrafter"/>
</dbReference>